<organism evidence="6 7">
    <name type="scientific">Plutella xylostella</name>
    <name type="common">Diamondback moth</name>
    <name type="synonym">Plutella maculipennis</name>
    <dbReference type="NCBI Taxonomy" id="51655"/>
    <lineage>
        <taxon>Eukaryota</taxon>
        <taxon>Metazoa</taxon>
        <taxon>Ecdysozoa</taxon>
        <taxon>Arthropoda</taxon>
        <taxon>Hexapoda</taxon>
        <taxon>Insecta</taxon>
        <taxon>Pterygota</taxon>
        <taxon>Neoptera</taxon>
        <taxon>Endopterygota</taxon>
        <taxon>Lepidoptera</taxon>
        <taxon>Glossata</taxon>
        <taxon>Ditrysia</taxon>
        <taxon>Yponomeutoidea</taxon>
        <taxon>Plutellidae</taxon>
        <taxon>Plutella</taxon>
    </lineage>
</organism>
<protein>
    <submittedName>
        <fullName evidence="6">(diamondback moth) hypothetical protein</fullName>
    </submittedName>
</protein>
<reference evidence="6" key="1">
    <citation type="submission" date="2020-11" db="EMBL/GenBank/DDBJ databases">
        <authorList>
            <person name="Whiteford S."/>
        </authorList>
    </citation>
    <scope>NUCLEOTIDE SEQUENCE</scope>
</reference>
<proteinExistence type="inferred from homology"/>
<dbReference type="GO" id="GO:0019205">
    <property type="term" value="F:nucleobase-containing compound kinase activity"/>
    <property type="evidence" value="ECO:0007669"/>
    <property type="project" value="InterPro"/>
</dbReference>
<dbReference type="PRINTS" id="PR00094">
    <property type="entry name" value="ADENYLTKNASE"/>
</dbReference>
<evidence type="ECO:0000256" key="4">
    <source>
        <dbReference type="RuleBase" id="RU003330"/>
    </source>
</evidence>
<evidence type="ECO:0000256" key="1">
    <source>
        <dbReference type="ARBA" id="ARBA00022679"/>
    </source>
</evidence>
<evidence type="ECO:0000256" key="2">
    <source>
        <dbReference type="ARBA" id="ARBA00022741"/>
    </source>
</evidence>
<dbReference type="Gene3D" id="3.40.50.300">
    <property type="entry name" value="P-loop containing nucleotide triphosphate hydrolases"/>
    <property type="match status" value="1"/>
</dbReference>
<dbReference type="SUPFAM" id="SSF52540">
    <property type="entry name" value="P-loop containing nucleoside triphosphate hydrolases"/>
    <property type="match status" value="1"/>
</dbReference>
<dbReference type="PROSITE" id="PS00113">
    <property type="entry name" value="ADENYLATE_KINASE"/>
    <property type="match status" value="1"/>
</dbReference>
<comment type="caution">
    <text evidence="6">The sequence shown here is derived from an EMBL/GenBank/DDBJ whole genome shotgun (WGS) entry which is preliminary data.</text>
</comment>
<keyword evidence="7" id="KW-1185">Reference proteome</keyword>
<dbReference type="EMBL" id="CAJHNJ030000025">
    <property type="protein sequence ID" value="CAG9121621.1"/>
    <property type="molecule type" value="Genomic_DNA"/>
</dbReference>
<dbReference type="PANTHER" id="PTHR23359">
    <property type="entry name" value="NUCLEOTIDE KINASE"/>
    <property type="match status" value="1"/>
</dbReference>
<name>A0A8S4F0Z7_PLUXY</name>
<dbReference type="HAMAP" id="MF_00235">
    <property type="entry name" value="Adenylate_kinase_Adk"/>
    <property type="match status" value="1"/>
</dbReference>
<feature type="region of interest" description="Disordered" evidence="5">
    <location>
        <begin position="226"/>
        <end position="251"/>
    </location>
</feature>
<gene>
    <name evidence="6" type="ORF">PLXY2_LOCUS7436</name>
</gene>
<comment type="similarity">
    <text evidence="4">Belongs to the adenylate kinase family.</text>
</comment>
<dbReference type="InterPro" id="IPR000850">
    <property type="entry name" value="Adenylat/UMP-CMP_kin"/>
</dbReference>
<dbReference type="InterPro" id="IPR027417">
    <property type="entry name" value="P-loop_NTPase"/>
</dbReference>
<evidence type="ECO:0000313" key="7">
    <source>
        <dbReference type="Proteomes" id="UP000653454"/>
    </source>
</evidence>
<dbReference type="InterPro" id="IPR033690">
    <property type="entry name" value="Adenylat_kinase_CS"/>
</dbReference>
<keyword evidence="2" id="KW-0547">Nucleotide-binding</keyword>
<dbReference type="GO" id="GO:0005524">
    <property type="term" value="F:ATP binding"/>
    <property type="evidence" value="ECO:0007669"/>
    <property type="project" value="InterPro"/>
</dbReference>
<dbReference type="AlphaFoldDB" id="A0A8S4F0Z7"/>
<dbReference type="Proteomes" id="UP000653454">
    <property type="component" value="Unassembled WGS sequence"/>
</dbReference>
<keyword evidence="3 4" id="KW-0418">Kinase</keyword>
<dbReference type="CDD" id="cd01428">
    <property type="entry name" value="ADK"/>
    <property type="match status" value="1"/>
</dbReference>
<sequence length="251" mass="27558">MSENCWWCGRKISKDLSKYNSCILGCTHRLPLVDAPIIWVLGGPGSGKGTQCEKLVTKYELTHLSTGDLLRAEMRTCSERSRNIAAVMKKGELVPTDIVLQLLKEAIIRFAHCSPGFLVDGFPRELLQGIAFETTIGPPTVVLYFEASQNVLAERIKARSLTSNRIDDNDAAVAVRLKTFLENNDKILDEYADKLKRINAERTVDEIFIEVMDIVDPLVAKATAKVAPPTADRPPEDDGASAASVAEPSAM</sequence>
<evidence type="ECO:0000256" key="5">
    <source>
        <dbReference type="SAM" id="MobiDB-lite"/>
    </source>
</evidence>
<evidence type="ECO:0000256" key="3">
    <source>
        <dbReference type="ARBA" id="ARBA00022777"/>
    </source>
</evidence>
<evidence type="ECO:0000313" key="6">
    <source>
        <dbReference type="EMBL" id="CAG9121621.1"/>
    </source>
</evidence>
<accession>A0A8S4F0Z7</accession>
<dbReference type="GO" id="GO:0006139">
    <property type="term" value="P:nucleobase-containing compound metabolic process"/>
    <property type="evidence" value="ECO:0007669"/>
    <property type="project" value="InterPro"/>
</dbReference>
<keyword evidence="1 4" id="KW-0808">Transferase</keyword>
<dbReference type="Pfam" id="PF00406">
    <property type="entry name" value="ADK"/>
    <property type="match status" value="1"/>
</dbReference>